<feature type="compositionally biased region" description="Basic and acidic residues" evidence="5">
    <location>
        <begin position="1074"/>
        <end position="1084"/>
    </location>
</feature>
<evidence type="ECO:0000256" key="1">
    <source>
        <dbReference type="ARBA" id="ARBA00004123"/>
    </source>
</evidence>
<feature type="compositionally biased region" description="Pro residues" evidence="5">
    <location>
        <begin position="1446"/>
        <end position="1456"/>
    </location>
</feature>
<keyword evidence="8" id="KW-1185">Reference proteome</keyword>
<feature type="compositionally biased region" description="Acidic residues" evidence="5">
    <location>
        <begin position="1121"/>
        <end position="1158"/>
    </location>
</feature>
<dbReference type="EMBL" id="JASBNA010000006">
    <property type="protein sequence ID" value="KAK7691120.1"/>
    <property type="molecule type" value="Genomic_DNA"/>
</dbReference>
<dbReference type="InterPro" id="IPR015943">
    <property type="entry name" value="WD40/YVTN_repeat-like_dom_sf"/>
</dbReference>
<name>A0AAW0GPF6_9APHY</name>
<feature type="coiled-coil region" evidence="4">
    <location>
        <begin position="1539"/>
        <end position="1573"/>
    </location>
</feature>
<feature type="region of interest" description="Disordered" evidence="5">
    <location>
        <begin position="580"/>
        <end position="675"/>
    </location>
</feature>
<comment type="subcellular location">
    <subcellularLocation>
        <location evidence="1">Nucleus</location>
    </subcellularLocation>
</comment>
<feature type="compositionally biased region" description="Low complexity" evidence="5">
    <location>
        <begin position="1695"/>
        <end position="1706"/>
    </location>
</feature>
<dbReference type="GO" id="GO:0005634">
    <property type="term" value="C:nucleus"/>
    <property type="evidence" value="ECO:0007669"/>
    <property type="project" value="UniProtKB-SubCell"/>
</dbReference>
<feature type="region of interest" description="Disordered" evidence="5">
    <location>
        <begin position="1074"/>
        <end position="1323"/>
    </location>
</feature>
<protein>
    <recommendedName>
        <fullName evidence="6">Nucleoporin Nup159/Nup146 N-terminal domain-containing protein</fullName>
    </recommendedName>
</protein>
<feature type="domain" description="Nucleoporin Nup159/Nup146 N-terminal" evidence="6">
    <location>
        <begin position="79"/>
        <end position="406"/>
    </location>
</feature>
<evidence type="ECO:0000256" key="4">
    <source>
        <dbReference type="SAM" id="Coils"/>
    </source>
</evidence>
<feature type="compositionally biased region" description="Low complexity" evidence="5">
    <location>
        <begin position="899"/>
        <end position="917"/>
    </location>
</feature>
<sequence length="1896" mass="196286">MNQNQLSPPPPSSAQRVSKEAEDKETDFVTLRLLNRRARVRLSPEPLDLDSLPGKGELFAVANVLGGGCFAAVTRNTGGQHSLIVSPLEDLRTAFSSSTTEDSIPFTPKVNIPLSLTPNIITFAAQESRLIVGTVQGQILVYDSQQLASSPSPLHVFSSPIGTAPRQILSNPEGVPDLVAVLWEFNGAAGTPAIQILDVVKMQSVGGFTSGGSPETTPTTVSWSPKGKQIAVGLQSGDIVTYSPTDTSKIKMSVPRSSAATSQALHSTTWLSNPDFYAIHVVPGATADTEQTHVLLSLDAKSNTATEIKLTAPYLPFPGLRPPGVFTAVFRNWDPAKFLLFVGDSTSSDIGLIACLSDATSPNNESWCNFSLEETSRPAVPLDQELNETVLLGLSLDFTGKESFAHKTASGEDTTLPPPPVMYAYASDGTVIGWNVLNTKGTPYPGMAAAVTTTAGAISKTPSTDPMEASSEQPKPAAGFGAFAQSSTPSAFGQASFGQPSAFGKPSGFGEAAPSQAFGQTSFGQPSTLGSGSAFGGNTTSAFGQPSPFGATTTPSAFTSPNTGGGFSAFANAGPAKFGQSAFSSAPTTTSNTLQAPAMESSMSVQMSTSEEPMSAQSTSGPGLGGLSLGGSGPSDEELKSRPSIFGSMPSTNTNEPKSVFGSTTTNDSGSSSSFLKPASGFGVSAFSSPSSFGSGTSAFGSGTGAFGSGSSTTATSDTGKPSSAFGSTGFAAAKPATTAFGSTGFGGKPATSAFGQSSFGQSSFGKPAFGQSAFGQSGFGSTTPTPTPASTSTTSSSGGAFSAFASAGPSAFGAVAASANNSKPVWATSSEPEKKEETPRDPGNDIFGTIIPPTPSVFSAATPEKKPEPVIEPPAGVKTEPSSPQPLPAQTPSKPDVPSESTTPAATPAKPEPSTSNASIWGVPSTTPQTGLFANIQVHPTGFGKLESGHGAFGGGVVNKDSPFYSAPRLPNSVFGQPATTAPKSAFAPTSAFGPSSTPAGSSTSPAFGSTTPLGKTESVFGKSSWGAPATTTTPTTPEDKAETPRQVSVFSAFANVKSAFGTVAEGEKKSFKELLATDKDPPKPSASPKGKGRGSDDDDDDTQDFEEQFIVDGEHTYEDDASDFLSEDFSEGSYPDEGEEGEEEEHPSYVEEEAEPESSPIGSPAEAAIKIPLPKSPTPQPKERSPTPKSSTPSIQLTVPSPPQTPEVASRKSPTPSRDGSTTPPGSPSTSGRPSTRPTRSSPLASAPISGDDESSDEEETAKTPSKPPTDSSKEGVKRPKTPPLLSKMPAPPKPGGIFSMPLTGLGQPSGSGTTPPPIPALPIGGMFGNTQPTAAPSVFGSAPGQKSGSIFSAPLTTTTFGQPPATTTFGQPPATTAFGQTPITPPSPTTPPPPPSVFGKKPGTLTAPPSSIFTSTVPVFTPPAAPAGGLFGPRTTPGGNASPPKPIVPPSTPPAGGLFGRMSAAPVTPKPEELSVEEGMQAECAYLFVTLAKELDGLSQLAAEAIQEKELIYQPSMTMKSPADLGNSLRWTLGDVTEYGRVMKTVERRIEALKETRAIQRKAVRDLERTMLRASTRKEEIVRFSKASTDAEFARILKARTLSPEHLETQSQLRRQIRAIKDRIQKLEDTLQASKKRLNQIKSGKPAVRAPSLDTINRTYRNIDIAISQQSDDLTRLVSRMSKLKIKRSRDSPAPSSRFSASSEESRFLTATQDDKRAPVNVTSSIAVTTAAALNAERAAQRLKKALMKARKEPLLNTQAAEATTAYDFKTPPKADLARFLESATSSPAFSFSNTSPGDLLDTPQWDVPTFEVSGPDSPESPSPYSHASRVRKSTNKEQHTPSPKLKGTLGSTSTIPAGFSWGPLPAMPVAKGLVGSLPFSLTAQPPPKVEPQ</sequence>
<comment type="caution">
    <text evidence="7">The sequence shown here is derived from an EMBL/GenBank/DDBJ whole genome shotgun (WGS) entry which is preliminary data.</text>
</comment>
<evidence type="ECO:0000256" key="5">
    <source>
        <dbReference type="SAM" id="MobiDB-lite"/>
    </source>
</evidence>
<feature type="region of interest" description="Disordered" evidence="5">
    <location>
        <begin position="987"/>
        <end position="1047"/>
    </location>
</feature>
<feature type="region of interest" description="Disordered" evidence="5">
    <location>
        <begin position="689"/>
        <end position="729"/>
    </location>
</feature>
<organism evidence="7 8">
    <name type="scientific">Cerrena zonata</name>
    <dbReference type="NCBI Taxonomy" id="2478898"/>
    <lineage>
        <taxon>Eukaryota</taxon>
        <taxon>Fungi</taxon>
        <taxon>Dikarya</taxon>
        <taxon>Basidiomycota</taxon>
        <taxon>Agaricomycotina</taxon>
        <taxon>Agaricomycetes</taxon>
        <taxon>Polyporales</taxon>
        <taxon>Cerrenaceae</taxon>
        <taxon>Cerrena</taxon>
    </lineage>
</organism>
<feature type="compositionally biased region" description="Low complexity" evidence="5">
    <location>
        <begin position="1304"/>
        <end position="1316"/>
    </location>
</feature>
<proteinExistence type="predicted"/>
<dbReference type="Pfam" id="PF16755">
    <property type="entry name" value="Beta-prop_NUP159_NUP214"/>
    <property type="match status" value="1"/>
</dbReference>
<dbReference type="InterPro" id="IPR039462">
    <property type="entry name" value="Nup159/Nup146_N"/>
</dbReference>
<feature type="compositionally biased region" description="Acidic residues" evidence="5">
    <location>
        <begin position="1098"/>
        <end position="1111"/>
    </location>
</feature>
<feature type="region of interest" description="Disordered" evidence="5">
    <location>
        <begin position="770"/>
        <end position="804"/>
    </location>
</feature>
<keyword evidence="4" id="KW-0175">Coiled coil</keyword>
<gene>
    <name evidence="7" type="ORF">QCA50_006223</name>
</gene>
<feature type="region of interest" description="Disordered" evidence="5">
    <location>
        <begin position="1688"/>
        <end position="1715"/>
    </location>
</feature>
<accession>A0AAW0GPF6</accession>
<feature type="region of interest" description="Disordered" evidence="5">
    <location>
        <begin position="460"/>
        <end position="484"/>
    </location>
</feature>
<keyword evidence="3" id="KW-0539">Nucleus</keyword>
<feature type="compositionally biased region" description="Gly residues" evidence="5">
    <location>
        <begin position="622"/>
        <end position="633"/>
    </location>
</feature>
<feature type="compositionally biased region" description="Polar residues" evidence="5">
    <location>
        <begin position="581"/>
        <end position="619"/>
    </location>
</feature>
<feature type="compositionally biased region" description="Polar residues" evidence="5">
    <location>
        <begin position="821"/>
        <end position="831"/>
    </location>
</feature>
<dbReference type="SUPFAM" id="SSF117289">
    <property type="entry name" value="Nucleoporin domain"/>
    <property type="match status" value="1"/>
</dbReference>
<feature type="region of interest" description="Disordered" evidence="5">
    <location>
        <begin position="1794"/>
        <end position="1865"/>
    </location>
</feature>
<dbReference type="Proteomes" id="UP001385951">
    <property type="component" value="Unassembled WGS sequence"/>
</dbReference>
<dbReference type="Gene3D" id="2.130.10.10">
    <property type="entry name" value="YVTN repeat-like/Quinoprotein amine dehydrogenase"/>
    <property type="match status" value="1"/>
</dbReference>
<feature type="compositionally biased region" description="Low complexity" evidence="5">
    <location>
        <begin position="662"/>
        <end position="675"/>
    </location>
</feature>
<feature type="compositionally biased region" description="Acidic residues" evidence="5">
    <location>
        <begin position="1253"/>
        <end position="1262"/>
    </location>
</feature>
<feature type="compositionally biased region" description="Low complexity" evidence="5">
    <location>
        <begin position="1159"/>
        <end position="1170"/>
    </location>
</feature>
<feature type="compositionally biased region" description="Polar residues" evidence="5">
    <location>
        <begin position="517"/>
        <end position="560"/>
    </location>
</feature>
<feature type="region of interest" description="Disordered" evidence="5">
    <location>
        <begin position="816"/>
        <end position="935"/>
    </location>
</feature>
<feature type="region of interest" description="Disordered" evidence="5">
    <location>
        <begin position="1432"/>
        <end position="1464"/>
    </location>
</feature>
<evidence type="ECO:0000313" key="8">
    <source>
        <dbReference type="Proteomes" id="UP001385951"/>
    </source>
</evidence>
<feature type="compositionally biased region" description="Basic and acidic residues" evidence="5">
    <location>
        <begin position="832"/>
        <end position="844"/>
    </location>
</feature>
<feature type="coiled-coil region" evidence="4">
    <location>
        <begin position="1613"/>
        <end position="1647"/>
    </location>
</feature>
<feature type="compositionally biased region" description="Low complexity" evidence="5">
    <location>
        <begin position="992"/>
        <end position="1009"/>
    </location>
</feature>
<evidence type="ECO:0000259" key="6">
    <source>
        <dbReference type="Pfam" id="PF16755"/>
    </source>
</evidence>
<feature type="compositionally biased region" description="Pro residues" evidence="5">
    <location>
        <begin position="1386"/>
        <end position="1399"/>
    </location>
</feature>
<feature type="compositionally biased region" description="Low complexity" evidence="5">
    <location>
        <begin position="1029"/>
        <end position="1038"/>
    </location>
</feature>
<feature type="region of interest" description="Disordered" evidence="5">
    <location>
        <begin position="1"/>
        <end position="24"/>
    </location>
</feature>
<reference evidence="7 8" key="1">
    <citation type="submission" date="2022-09" db="EMBL/GenBank/DDBJ databases">
        <authorList>
            <person name="Palmer J.M."/>
        </authorList>
    </citation>
    <scope>NUCLEOTIDE SEQUENCE [LARGE SCALE GENOMIC DNA]</scope>
    <source>
        <strain evidence="7 8">DSM 7382</strain>
    </source>
</reference>
<keyword evidence="2" id="KW-0813">Transport</keyword>
<evidence type="ECO:0000256" key="3">
    <source>
        <dbReference type="ARBA" id="ARBA00023242"/>
    </source>
</evidence>
<evidence type="ECO:0000313" key="7">
    <source>
        <dbReference type="EMBL" id="KAK7691120.1"/>
    </source>
</evidence>
<feature type="compositionally biased region" description="Low complexity" evidence="5">
    <location>
        <begin position="689"/>
        <end position="701"/>
    </location>
</feature>
<feature type="compositionally biased region" description="Low complexity" evidence="5">
    <location>
        <begin position="1215"/>
        <end position="1245"/>
    </location>
</feature>
<feature type="region of interest" description="Disordered" evidence="5">
    <location>
        <begin position="516"/>
        <end position="560"/>
    </location>
</feature>
<evidence type="ECO:0000256" key="2">
    <source>
        <dbReference type="ARBA" id="ARBA00022448"/>
    </source>
</evidence>
<feature type="region of interest" description="Disordered" evidence="5">
    <location>
        <begin position="1372"/>
        <end position="1399"/>
    </location>
</feature>
<feature type="compositionally biased region" description="Low complexity" evidence="5">
    <location>
        <begin position="709"/>
        <end position="729"/>
    </location>
</feature>
<feature type="compositionally biased region" description="Polar residues" evidence="5">
    <location>
        <begin position="1189"/>
        <end position="1201"/>
    </location>
</feature>